<evidence type="ECO:0008006" key="8">
    <source>
        <dbReference type="Google" id="ProtNLM"/>
    </source>
</evidence>
<dbReference type="Pfam" id="PF01920">
    <property type="entry name" value="Prefoldin_2"/>
    <property type="match status" value="1"/>
</dbReference>
<name>D8U2G2_VOLCA</name>
<protein>
    <recommendedName>
        <fullName evidence="8">Prefoldin subunit 4</fullName>
    </recommendedName>
</protein>
<dbReference type="Gene3D" id="1.10.287.370">
    <property type="match status" value="1"/>
</dbReference>
<dbReference type="SUPFAM" id="SSF46579">
    <property type="entry name" value="Prefoldin"/>
    <property type="match status" value="1"/>
</dbReference>
<reference evidence="6 7" key="1">
    <citation type="journal article" date="2010" name="Science">
        <title>Genomic analysis of organismal complexity in the multicellular green alga Volvox carteri.</title>
        <authorList>
            <person name="Prochnik S.E."/>
            <person name="Umen J."/>
            <person name="Nedelcu A.M."/>
            <person name="Hallmann A."/>
            <person name="Miller S.M."/>
            <person name="Nishii I."/>
            <person name="Ferris P."/>
            <person name="Kuo A."/>
            <person name="Mitros T."/>
            <person name="Fritz-Laylin L.K."/>
            <person name="Hellsten U."/>
            <person name="Chapman J."/>
            <person name="Simakov O."/>
            <person name="Rensing S.A."/>
            <person name="Terry A."/>
            <person name="Pangilinan J."/>
            <person name="Kapitonov V."/>
            <person name="Jurka J."/>
            <person name="Salamov A."/>
            <person name="Shapiro H."/>
            <person name="Schmutz J."/>
            <person name="Grimwood J."/>
            <person name="Lindquist E."/>
            <person name="Lucas S."/>
            <person name="Grigoriev I.V."/>
            <person name="Schmitt R."/>
            <person name="Kirk D."/>
            <person name="Rokhsar D.S."/>
        </authorList>
    </citation>
    <scope>NUCLEOTIDE SEQUENCE [LARGE SCALE GENOMIC DNA]</scope>
    <source>
        <strain evidence="7">f. Nagariensis / Eve</strain>
    </source>
</reference>
<evidence type="ECO:0000256" key="5">
    <source>
        <dbReference type="SAM" id="MobiDB-lite"/>
    </source>
</evidence>
<comment type="similarity">
    <text evidence="1">Belongs to the prefoldin subunit beta family.</text>
</comment>
<dbReference type="InterPro" id="IPR016661">
    <property type="entry name" value="PFDN4"/>
</dbReference>
<dbReference type="GO" id="GO:0005737">
    <property type="term" value="C:cytoplasm"/>
    <property type="evidence" value="ECO:0007669"/>
    <property type="project" value="UniProtKB-ARBA"/>
</dbReference>
<accession>D8U2G2</accession>
<keyword evidence="2" id="KW-0143">Chaperone</keyword>
<evidence type="ECO:0000313" key="6">
    <source>
        <dbReference type="EMBL" id="EFJ46128.1"/>
    </source>
</evidence>
<dbReference type="EMBL" id="GL378353">
    <property type="protein sequence ID" value="EFJ46128.1"/>
    <property type="molecule type" value="Genomic_DNA"/>
</dbReference>
<keyword evidence="4" id="KW-0175">Coiled coil</keyword>
<evidence type="ECO:0000256" key="1">
    <source>
        <dbReference type="ARBA" id="ARBA00008045"/>
    </source>
</evidence>
<dbReference type="KEGG" id="vcn:VOLCADRAFT_105702"/>
<dbReference type="GO" id="GO:0051082">
    <property type="term" value="F:unfolded protein binding"/>
    <property type="evidence" value="ECO:0007669"/>
    <property type="project" value="InterPro"/>
</dbReference>
<organism evidence="7">
    <name type="scientific">Volvox carteri f. nagariensis</name>
    <dbReference type="NCBI Taxonomy" id="3068"/>
    <lineage>
        <taxon>Eukaryota</taxon>
        <taxon>Viridiplantae</taxon>
        <taxon>Chlorophyta</taxon>
        <taxon>core chlorophytes</taxon>
        <taxon>Chlorophyceae</taxon>
        <taxon>CS clade</taxon>
        <taxon>Chlamydomonadales</taxon>
        <taxon>Volvocaceae</taxon>
        <taxon>Volvox</taxon>
    </lineage>
</organism>
<dbReference type="CDD" id="cd23165">
    <property type="entry name" value="Prefoldin_4"/>
    <property type="match status" value="1"/>
</dbReference>
<dbReference type="PANTHER" id="PTHR21100:SF9">
    <property type="entry name" value="PREFOLDIN SUBUNIT 4"/>
    <property type="match status" value="1"/>
</dbReference>
<dbReference type="Proteomes" id="UP000001058">
    <property type="component" value="Unassembled WGS sequence"/>
</dbReference>
<sequence length="432" mass="48062">MSMLGAGEAASERPLAFAFDSPPLVTPQPVFLQPHYAVRLCIDEPMIGLPDTGRLAALCFTADTLIERVHKVPKSAAQFDVSILQEIEALCHQVAPKKHAQTTMQDLGLLDLFPYLAMGLSGDKLDTVQSNPGAAYFNYVSLLNQVVMMGTQLYHDACMPQHHKYAAHQIALLYQCLNMLQGDTKPIRRVVEARFDEIKAITESRDPYLPIELSAWIQEVTWLCREEIQACPAYVHRRLDAVLRAARGEGGSGGGGGGGPQREDDEETGPLVCQSDELQVIKSSKSPRGERRVYTGAAVQALGVQVTPAQKTQVEVLSEDQQRINMFSRLHAKMQDLERSLKQHKNALEELEDAGNELMLSDEDNVRFVIGECLVQFEKDAAETRLEEMTKDIQTEVEKTTGELQEVKAKLQELKSTLYAKFGKQINLEDEP</sequence>
<evidence type="ECO:0000313" key="7">
    <source>
        <dbReference type="Proteomes" id="UP000001058"/>
    </source>
</evidence>
<dbReference type="AlphaFoldDB" id="D8U2G2"/>
<dbReference type="STRING" id="3068.D8U2G2"/>
<feature type="region of interest" description="Disordered" evidence="5">
    <location>
        <begin position="248"/>
        <end position="271"/>
    </location>
</feature>
<keyword evidence="7" id="KW-1185">Reference proteome</keyword>
<feature type="compositionally biased region" description="Gly residues" evidence="5">
    <location>
        <begin position="248"/>
        <end position="260"/>
    </location>
</feature>
<dbReference type="GO" id="GO:0016272">
    <property type="term" value="C:prefoldin complex"/>
    <property type="evidence" value="ECO:0007669"/>
    <property type="project" value="InterPro"/>
</dbReference>
<dbReference type="InParanoid" id="D8U2G2"/>
<comment type="function">
    <text evidence="3">Binds specifically to cytosolic chaperonin (c-CPN) and transfers target proteins to it. Binds to nascent polypeptide chain and promotes folding in an environment in which there are many competing pathways for nonnative proteins.</text>
</comment>
<dbReference type="FunFam" id="1.10.287.370:FF:000005">
    <property type="entry name" value="Prefoldin subunit 4"/>
    <property type="match status" value="1"/>
</dbReference>
<evidence type="ECO:0000256" key="3">
    <source>
        <dbReference type="ARBA" id="ARBA00024667"/>
    </source>
</evidence>
<dbReference type="PANTHER" id="PTHR21100">
    <property type="entry name" value="PREFOLDIN SUBUNIT 4"/>
    <property type="match status" value="1"/>
</dbReference>
<evidence type="ECO:0000256" key="4">
    <source>
        <dbReference type="SAM" id="Coils"/>
    </source>
</evidence>
<proteinExistence type="inferred from homology"/>
<gene>
    <name evidence="6" type="ORF">VOLCADRAFT_105702</name>
</gene>
<evidence type="ECO:0000256" key="2">
    <source>
        <dbReference type="ARBA" id="ARBA00023186"/>
    </source>
</evidence>
<dbReference type="GO" id="GO:0009409">
    <property type="term" value="P:response to cold"/>
    <property type="evidence" value="ECO:0007669"/>
    <property type="project" value="UniProtKB-ARBA"/>
</dbReference>
<dbReference type="InterPro" id="IPR009053">
    <property type="entry name" value="Prefoldin"/>
</dbReference>
<dbReference type="GO" id="GO:0006457">
    <property type="term" value="P:protein folding"/>
    <property type="evidence" value="ECO:0007669"/>
    <property type="project" value="InterPro"/>
</dbReference>
<dbReference type="OrthoDB" id="533331at2759"/>
<dbReference type="eggNOG" id="KOG1760">
    <property type="taxonomic scope" value="Eukaryota"/>
</dbReference>
<dbReference type="GeneID" id="9627613"/>
<dbReference type="RefSeq" id="XP_002952878.1">
    <property type="nucleotide sequence ID" value="XM_002952832.1"/>
</dbReference>
<feature type="coiled-coil region" evidence="4">
    <location>
        <begin position="327"/>
        <end position="417"/>
    </location>
</feature>
<dbReference type="InterPro" id="IPR002777">
    <property type="entry name" value="PFD_beta-like"/>
</dbReference>